<dbReference type="GO" id="GO:0007141">
    <property type="term" value="P:male meiosis I"/>
    <property type="evidence" value="ECO:0007669"/>
    <property type="project" value="TreeGrafter"/>
</dbReference>
<dbReference type="GeneID" id="105360696"/>
<keyword evidence="1" id="KW-1185">Reference proteome</keyword>
<dbReference type="PANTHER" id="PTHR33861:SF5">
    <property type="entry name" value="GAMMA-TUBULIN COMPLEX COMPONENT"/>
    <property type="match status" value="1"/>
</dbReference>
<accession>A0AAJ7DT87</accession>
<sequence length="851" mass="96368">MTQLEFSKSISMFEAVKDNHCNEYRPWNYDLLGGDSVNKILDDDEQDLRNSMVDDLVAKILDDDCITGNDIFTNHYNDTVQQHEVGAPISLDCKTRLGKNAYLTNTNDVHMTYPEVQVENNALNINGNDQEYKNISTGLNSLNFNLCLEEQNYDKTTLYTNGHINNVERTIHISDNSVQKSGQQYHAQVINNESFSSMQNSYTPLSNNGLITTTSNLNYNPHSANWSDTLFNDECVKGLFGHYSQLQSCNNIDYDLNVALNLSLNSEDNTFNEMQLCCKIPQNSHNDILNIHDSCNVPANSLGYSSSSIVTDLTADSGFVSNASSQHFSPINYYSNNLQQSTCEEYKNYHEMSNLIVNNIAISSEQLYLKQQNSRTCKLDDTVSLATEHLDKGVVNPLNLTESQQFVLNNDSHRNSAISHDQRLNTLIKMLSSKGNNDVNSKLHEQQVFSPVGYSHNLATAAVATQEYKQLQQLKFNCQTANDCQHLMINDADALKFMQQHNSQINHKRSSNILNTYKMTTGYDLSNSMNFSSSNFMSQQHLVTNNNNSIDNEFFNHLLKQRQQQQHIKNVPTISSNTDIFFNAGLIQSTNTNVFSNHAVMPLPVTVPSSISIFESGLGYRNSNSTRRSGPSRILYSRLEQTYEQFKQLEKERKKCEAGLAAHFPGKKVTSANNISIPRLQGSPSRVDKLIIDHFREHARVITLITKMERLRAAEMNQRIHNAVDHWRDAIKFVQERRKQEITNTNKRQKENLHGISIHDDNAFPDIQALAESIYKLTEASRFARTAMFNAMQATLLYDSEVENKIVETNQDIIVNVQSKEIDVFKEIIDSASIGVVGAVLVVNEETTDRT</sequence>
<dbReference type="Proteomes" id="UP000695007">
    <property type="component" value="Unplaced"/>
</dbReference>
<reference evidence="2" key="1">
    <citation type="submission" date="2025-08" db="UniProtKB">
        <authorList>
            <consortium name="RefSeq"/>
        </authorList>
    </citation>
    <scope>IDENTIFICATION</scope>
</reference>
<proteinExistence type="predicted"/>
<dbReference type="AlphaFoldDB" id="A0AAJ7DT87"/>
<dbReference type="PANTHER" id="PTHR33861">
    <property type="entry name" value="PROTEIN CBG18333"/>
    <property type="match status" value="1"/>
</dbReference>
<evidence type="ECO:0000313" key="2">
    <source>
        <dbReference type="RefSeq" id="XP_011495976.1"/>
    </source>
</evidence>
<evidence type="ECO:0000313" key="1">
    <source>
        <dbReference type="Proteomes" id="UP000695007"/>
    </source>
</evidence>
<dbReference type="Pfam" id="PF15189">
    <property type="entry name" value="MEIOC"/>
    <property type="match status" value="1"/>
</dbReference>
<organism evidence="1 2">
    <name type="scientific">Ceratosolen solmsi marchali</name>
    <dbReference type="NCBI Taxonomy" id="326594"/>
    <lineage>
        <taxon>Eukaryota</taxon>
        <taxon>Metazoa</taxon>
        <taxon>Ecdysozoa</taxon>
        <taxon>Arthropoda</taxon>
        <taxon>Hexapoda</taxon>
        <taxon>Insecta</taxon>
        <taxon>Pterygota</taxon>
        <taxon>Neoptera</taxon>
        <taxon>Endopterygota</taxon>
        <taxon>Hymenoptera</taxon>
        <taxon>Apocrita</taxon>
        <taxon>Proctotrupomorpha</taxon>
        <taxon>Chalcidoidea</taxon>
        <taxon>Agaonidae</taxon>
        <taxon>Agaoninae</taxon>
        <taxon>Ceratosolen</taxon>
    </lineage>
</organism>
<dbReference type="GO" id="GO:0048255">
    <property type="term" value="P:mRNA stabilization"/>
    <property type="evidence" value="ECO:0007669"/>
    <property type="project" value="TreeGrafter"/>
</dbReference>
<dbReference type="GO" id="GO:0005634">
    <property type="term" value="C:nucleus"/>
    <property type="evidence" value="ECO:0007669"/>
    <property type="project" value="TreeGrafter"/>
</dbReference>
<dbReference type="KEGG" id="csol:105360696"/>
<dbReference type="RefSeq" id="XP_011495976.1">
    <property type="nucleotide sequence ID" value="XM_011497674.1"/>
</dbReference>
<protein>
    <submittedName>
        <fullName evidence="2">Uncharacterized protein C17orf104 homolog</fullName>
    </submittedName>
</protein>
<dbReference type="GO" id="GO:0005737">
    <property type="term" value="C:cytoplasm"/>
    <property type="evidence" value="ECO:0007669"/>
    <property type="project" value="TreeGrafter"/>
</dbReference>
<dbReference type="InterPro" id="IPR027963">
    <property type="entry name" value="MEIOC"/>
</dbReference>
<dbReference type="GO" id="GO:0007144">
    <property type="term" value="P:female meiosis I"/>
    <property type="evidence" value="ECO:0007669"/>
    <property type="project" value="TreeGrafter"/>
</dbReference>
<gene>
    <name evidence="2" type="primary">LOC105360696</name>
</gene>
<name>A0AAJ7DT87_9HYME</name>